<dbReference type="InterPro" id="IPR041727">
    <property type="entry name" value="NAGK-C"/>
</dbReference>
<dbReference type="InterPro" id="IPR001048">
    <property type="entry name" value="Asp/Glu/Uridylate_kinase"/>
</dbReference>
<accession>A0A853D094</accession>
<dbReference type="EMBL" id="JACCFL010000001">
    <property type="protein sequence ID" value="NYJ24951.1"/>
    <property type="molecule type" value="Genomic_DNA"/>
</dbReference>
<dbReference type="EC" id="2.7.2.8" evidence="9"/>
<name>A0A853D094_9MICO</name>
<dbReference type="GO" id="GO:0005737">
    <property type="term" value="C:cytoplasm"/>
    <property type="evidence" value="ECO:0007669"/>
    <property type="project" value="UniProtKB-SubCell"/>
</dbReference>
<dbReference type="Gene3D" id="3.40.1160.10">
    <property type="entry name" value="Acetylglutamate kinase-like"/>
    <property type="match status" value="1"/>
</dbReference>
<dbReference type="GO" id="GO:0042450">
    <property type="term" value="P:L-arginine biosynthetic process via ornithine"/>
    <property type="evidence" value="ECO:0007669"/>
    <property type="project" value="UniProtKB-UniRule"/>
</dbReference>
<evidence type="ECO:0000256" key="2">
    <source>
        <dbReference type="ARBA" id="ARBA00022571"/>
    </source>
</evidence>
<dbReference type="FunFam" id="3.40.1160.10:FF:000004">
    <property type="entry name" value="Acetylglutamate kinase"/>
    <property type="match status" value="1"/>
</dbReference>
<dbReference type="Pfam" id="PF00696">
    <property type="entry name" value="AA_kinase"/>
    <property type="match status" value="1"/>
</dbReference>
<dbReference type="CDD" id="cd04250">
    <property type="entry name" value="AAK_NAGK-C"/>
    <property type="match status" value="1"/>
</dbReference>
<protein>
    <recommendedName>
        <fullName evidence="9">Acetylglutamate kinase</fullName>
        <ecNumber evidence="9">2.7.2.8</ecNumber>
    </recommendedName>
    <alternativeName>
        <fullName evidence="9">N-acetyl-L-glutamate 5-phosphotransferase</fullName>
    </alternativeName>
    <alternativeName>
        <fullName evidence="9">NAG kinase</fullName>
        <shortName evidence="9">NAGK</shortName>
    </alternativeName>
</protein>
<evidence type="ECO:0000256" key="3">
    <source>
        <dbReference type="ARBA" id="ARBA00022605"/>
    </source>
</evidence>
<comment type="similarity">
    <text evidence="9">Belongs to the acetylglutamate kinase family. ArgB subfamily.</text>
</comment>
<feature type="domain" description="Aspartate/glutamate/uridylate kinase" evidence="11">
    <location>
        <begin position="50"/>
        <end position="292"/>
    </location>
</feature>
<comment type="catalytic activity">
    <reaction evidence="8 9">
        <text>N-acetyl-L-glutamate + ATP = N-acetyl-L-glutamyl 5-phosphate + ADP</text>
        <dbReference type="Rhea" id="RHEA:14629"/>
        <dbReference type="ChEBI" id="CHEBI:30616"/>
        <dbReference type="ChEBI" id="CHEBI:44337"/>
        <dbReference type="ChEBI" id="CHEBI:57936"/>
        <dbReference type="ChEBI" id="CHEBI:456216"/>
        <dbReference type="EC" id="2.7.2.8"/>
    </reaction>
</comment>
<keyword evidence="9" id="KW-0963">Cytoplasm</keyword>
<keyword evidence="4 9" id="KW-0808">Transferase</keyword>
<dbReference type="RefSeq" id="WP_179607432.1">
    <property type="nucleotide sequence ID" value="NZ_BAABEH010000001.1"/>
</dbReference>
<reference evidence="12 13" key="1">
    <citation type="submission" date="2020-07" db="EMBL/GenBank/DDBJ databases">
        <title>Sequencing the genomes of 1000 actinobacteria strains.</title>
        <authorList>
            <person name="Klenk H.-P."/>
        </authorList>
    </citation>
    <scope>NUCLEOTIDE SEQUENCE [LARGE SCALE GENOMIC DNA]</scope>
    <source>
        <strain evidence="12 13">DSM 15165</strain>
    </source>
</reference>
<evidence type="ECO:0000313" key="13">
    <source>
        <dbReference type="Proteomes" id="UP000578352"/>
    </source>
</evidence>
<evidence type="ECO:0000256" key="1">
    <source>
        <dbReference type="ARBA" id="ARBA00004828"/>
    </source>
</evidence>
<feature type="compositionally biased region" description="Acidic residues" evidence="10">
    <location>
        <begin position="13"/>
        <end position="22"/>
    </location>
</feature>
<proteinExistence type="inferred from homology"/>
<evidence type="ECO:0000256" key="10">
    <source>
        <dbReference type="SAM" id="MobiDB-lite"/>
    </source>
</evidence>
<comment type="function">
    <text evidence="9">Catalyzes the ATP-dependent phosphorylation of N-acetyl-L-glutamate.</text>
</comment>
<dbReference type="PANTHER" id="PTHR23342">
    <property type="entry name" value="N-ACETYLGLUTAMATE SYNTHASE"/>
    <property type="match status" value="1"/>
</dbReference>
<dbReference type="NCBIfam" id="TIGR00761">
    <property type="entry name" value="argB"/>
    <property type="match status" value="1"/>
</dbReference>
<feature type="binding site" evidence="9">
    <location>
        <begin position="89"/>
        <end position="90"/>
    </location>
    <ligand>
        <name>substrate</name>
    </ligand>
</feature>
<dbReference type="GO" id="GO:0003991">
    <property type="term" value="F:acetylglutamate kinase activity"/>
    <property type="evidence" value="ECO:0007669"/>
    <property type="project" value="UniProtKB-UniRule"/>
</dbReference>
<evidence type="ECO:0000256" key="5">
    <source>
        <dbReference type="ARBA" id="ARBA00022741"/>
    </source>
</evidence>
<dbReference type="Proteomes" id="UP000578352">
    <property type="component" value="Unassembled WGS sequence"/>
</dbReference>
<feature type="region of interest" description="Disordered" evidence="10">
    <location>
        <begin position="1"/>
        <end position="23"/>
    </location>
</feature>
<dbReference type="PRINTS" id="PR00474">
    <property type="entry name" value="GLU5KINASE"/>
</dbReference>
<keyword evidence="6 9" id="KW-0418">Kinase</keyword>
<dbReference type="InterPro" id="IPR037528">
    <property type="entry name" value="ArgB"/>
</dbReference>
<comment type="subcellular location">
    <subcellularLocation>
        <location evidence="9">Cytoplasm</location>
    </subcellularLocation>
</comment>
<dbReference type="InterPro" id="IPR001057">
    <property type="entry name" value="Glu/AcGlu_kinase"/>
</dbReference>
<feature type="site" description="Transition state stabilizer" evidence="9">
    <location>
        <position position="54"/>
    </location>
</feature>
<gene>
    <name evidence="9" type="primary">argB</name>
    <name evidence="12" type="ORF">HNR13_003238</name>
</gene>
<evidence type="ECO:0000256" key="9">
    <source>
        <dbReference type="HAMAP-Rule" id="MF_00082"/>
    </source>
</evidence>
<dbReference type="PANTHER" id="PTHR23342:SF0">
    <property type="entry name" value="N-ACETYLGLUTAMATE SYNTHASE, MITOCHONDRIAL"/>
    <property type="match status" value="1"/>
</dbReference>
<dbReference type="PIRSF" id="PIRSF000728">
    <property type="entry name" value="NAGK"/>
    <property type="match status" value="1"/>
</dbReference>
<feature type="binding site" evidence="9">
    <location>
        <position position="212"/>
    </location>
    <ligand>
        <name>substrate</name>
    </ligand>
</feature>
<dbReference type="HAMAP" id="MF_00082">
    <property type="entry name" value="ArgB"/>
    <property type="match status" value="1"/>
</dbReference>
<comment type="pathway">
    <text evidence="1 9">Amino-acid biosynthesis; L-arginine biosynthesis; N(2)-acetyl-L-ornithine from L-glutamate: step 2/4.</text>
</comment>
<feature type="binding site" evidence="9">
    <location>
        <position position="111"/>
    </location>
    <ligand>
        <name>substrate</name>
    </ligand>
</feature>
<keyword evidence="7 9" id="KW-0067">ATP-binding</keyword>
<dbReference type="InterPro" id="IPR004662">
    <property type="entry name" value="AcgluKinase_fam"/>
</dbReference>
<organism evidence="12 13">
    <name type="scientific">Leifsonia shinshuensis</name>
    <dbReference type="NCBI Taxonomy" id="150026"/>
    <lineage>
        <taxon>Bacteria</taxon>
        <taxon>Bacillati</taxon>
        <taxon>Actinomycetota</taxon>
        <taxon>Actinomycetes</taxon>
        <taxon>Micrococcales</taxon>
        <taxon>Microbacteriaceae</taxon>
        <taxon>Leifsonia</taxon>
    </lineage>
</organism>
<comment type="caution">
    <text evidence="12">The sequence shown here is derived from an EMBL/GenBank/DDBJ whole genome shotgun (WGS) entry which is preliminary data.</text>
</comment>
<dbReference type="SUPFAM" id="SSF53633">
    <property type="entry name" value="Carbamate kinase-like"/>
    <property type="match status" value="1"/>
</dbReference>
<evidence type="ECO:0000259" key="11">
    <source>
        <dbReference type="Pfam" id="PF00696"/>
    </source>
</evidence>
<keyword evidence="2 9" id="KW-0055">Arginine biosynthesis</keyword>
<dbReference type="AlphaFoldDB" id="A0A853D094"/>
<evidence type="ECO:0000313" key="12">
    <source>
        <dbReference type="EMBL" id="NYJ24951.1"/>
    </source>
</evidence>
<evidence type="ECO:0000256" key="8">
    <source>
        <dbReference type="ARBA" id="ARBA00048141"/>
    </source>
</evidence>
<evidence type="ECO:0000256" key="6">
    <source>
        <dbReference type="ARBA" id="ARBA00022777"/>
    </source>
</evidence>
<feature type="compositionally biased region" description="Low complexity" evidence="10">
    <location>
        <begin position="1"/>
        <end position="12"/>
    </location>
</feature>
<dbReference type="GO" id="GO:0005524">
    <property type="term" value="F:ATP binding"/>
    <property type="evidence" value="ECO:0007669"/>
    <property type="project" value="UniProtKB-UniRule"/>
</dbReference>
<keyword evidence="3 9" id="KW-0028">Amino-acid biosynthesis</keyword>
<dbReference type="UniPathway" id="UPA00068">
    <property type="reaction ID" value="UER00107"/>
</dbReference>
<sequence>MTTVTDDTATDGTDTDDTDTGEAAERAAAADKAATLIESLPWLKTFHDRIIVVKFGGNAMVSEDLQRTFAEDIVYLRYAGLRPVVVHGGGPQISAMLDRLGIESEFRGGFRVTTPEAMDVVRMVLTGQINRDIVSNINKHGPLAAGLSGEDAGLFQGRKRGAVVDGAEVDLGLVGDVIGVNPEGVLAQLDAGRIPVVSSIAPDIDDPGQALNVNADAAAAALAVALGAAKLVILTDVAGLYSDWPNRDSLLSKITAPELRELLPSLESGMIPKMAACLDAVDGGVPKAAIIDGRVAHSILLEVFTQSGIGTEVVPA</sequence>
<evidence type="ECO:0000256" key="7">
    <source>
        <dbReference type="ARBA" id="ARBA00022840"/>
    </source>
</evidence>
<dbReference type="InterPro" id="IPR036393">
    <property type="entry name" value="AceGlu_kinase-like_sf"/>
</dbReference>
<feature type="site" description="Transition state stabilizer" evidence="9">
    <location>
        <position position="273"/>
    </location>
</feature>
<evidence type="ECO:0000256" key="4">
    <source>
        <dbReference type="ARBA" id="ARBA00022679"/>
    </source>
</evidence>
<keyword evidence="5 9" id="KW-0547">Nucleotide-binding</keyword>